<protein>
    <recommendedName>
        <fullName evidence="4">Lysozyme inhibitor LprI N-terminal domain-containing protein</fullName>
    </recommendedName>
</protein>
<dbReference type="EMBL" id="CYHB01000001">
    <property type="protein sequence ID" value="CUA83950.1"/>
    <property type="molecule type" value="Genomic_DNA"/>
</dbReference>
<organism evidence="2 3">
    <name type="scientific">Pseudidiomarina woesei</name>
    <dbReference type="NCBI Taxonomy" id="1381080"/>
    <lineage>
        <taxon>Bacteria</taxon>
        <taxon>Pseudomonadati</taxon>
        <taxon>Pseudomonadota</taxon>
        <taxon>Gammaproteobacteria</taxon>
        <taxon>Alteromonadales</taxon>
        <taxon>Idiomarinaceae</taxon>
        <taxon>Pseudidiomarina</taxon>
    </lineage>
</organism>
<keyword evidence="3" id="KW-1185">Reference proteome</keyword>
<dbReference type="AlphaFoldDB" id="A0A0K6GZD8"/>
<evidence type="ECO:0008006" key="4">
    <source>
        <dbReference type="Google" id="ProtNLM"/>
    </source>
</evidence>
<dbReference type="OrthoDB" id="203446at135622"/>
<reference evidence="3" key="1">
    <citation type="submission" date="2015-08" db="EMBL/GenBank/DDBJ databases">
        <authorList>
            <person name="Varghese N."/>
        </authorList>
    </citation>
    <scope>NUCLEOTIDE SEQUENCE [LARGE SCALE GENOMIC DNA]</scope>
    <source>
        <strain evidence="3">DSM 27808</strain>
    </source>
</reference>
<name>A0A0K6GZD8_9GAMM</name>
<proteinExistence type="predicted"/>
<evidence type="ECO:0000256" key="1">
    <source>
        <dbReference type="SAM" id="SignalP"/>
    </source>
</evidence>
<accession>A0A0K6GZD8</accession>
<feature type="chain" id="PRO_5005503940" description="Lysozyme inhibitor LprI N-terminal domain-containing protein" evidence="1">
    <location>
        <begin position="22"/>
        <end position="203"/>
    </location>
</feature>
<dbReference type="RefSeq" id="WP_055438465.1">
    <property type="nucleotide sequence ID" value="NZ_CYHB01000001.1"/>
</dbReference>
<evidence type="ECO:0000313" key="3">
    <source>
        <dbReference type="Proteomes" id="UP000182598"/>
    </source>
</evidence>
<keyword evidence="1" id="KW-0732">Signal</keyword>
<evidence type="ECO:0000313" key="2">
    <source>
        <dbReference type="EMBL" id="CUA83950.1"/>
    </source>
</evidence>
<feature type="signal peptide" evidence="1">
    <location>
        <begin position="1"/>
        <end position="21"/>
    </location>
</feature>
<dbReference type="Proteomes" id="UP000182598">
    <property type="component" value="Unassembled WGS sequence"/>
</dbReference>
<sequence>MFMKRFVVVIGAVWLLVGCTAAELEAFNDSMNCVNAYPNNTAAQNQCMRQVQSYRDQQRTNQLVVWCNNELVRPMAKSENWLSANLSSFETDYGYTVKWLNRVGSQYNYYCASAEQRRADSANCERRMLEDPLNEVNSLLVRVEPIITEENRFQGLADAYNNHCMSLNGATWQDVGSNTEFLMRIRADLIGWRDGLVQALATW</sequence>
<dbReference type="PROSITE" id="PS51257">
    <property type="entry name" value="PROKAR_LIPOPROTEIN"/>
    <property type="match status" value="1"/>
</dbReference>
<gene>
    <name evidence="2" type="ORF">Ga0061064_0820</name>
</gene>